<gene>
    <name evidence="1" type="ORF">OE104_04400</name>
</gene>
<evidence type="ECO:0000313" key="2">
    <source>
        <dbReference type="Proteomes" id="UP001164718"/>
    </source>
</evidence>
<accession>A0A9E8LVQ0</accession>
<dbReference type="RefSeq" id="WP_275418362.1">
    <property type="nucleotide sequence ID" value="NZ_CP106878.1"/>
</dbReference>
<dbReference type="EMBL" id="CP106878">
    <property type="protein sequence ID" value="WAA10568.1"/>
    <property type="molecule type" value="Genomic_DNA"/>
</dbReference>
<reference evidence="1" key="1">
    <citation type="submission" date="2022-09" db="EMBL/GenBank/DDBJ databases">
        <title>Complete Genomes of Fervidibacillus albus and Fervidibacillus halotolerans isolated from tidal flat sediments.</title>
        <authorList>
            <person name="Kwon K.K."/>
            <person name="Yang S.-H."/>
            <person name="Park M.J."/>
            <person name="Oh H.-M."/>
        </authorList>
    </citation>
    <scope>NUCLEOTIDE SEQUENCE</scope>
    <source>
        <strain evidence="1">MEBiC13591</strain>
    </source>
</reference>
<evidence type="ECO:0000313" key="1">
    <source>
        <dbReference type="EMBL" id="WAA10568.1"/>
    </source>
</evidence>
<sequence>MRWNAEEAAVYFQSKEYIDTALIPVISLSFEDGKIGSGDENEWIQWISMEIERQFKGRILLLPPLTYVHTFEKGERNNWFKLWVESLNGQCFNHIVLIGTDDLRSVTETLDCEYFQVPRVPLLHVEKQYKVSMMEHEVKQLLPRIVELWQN</sequence>
<dbReference type="Proteomes" id="UP001164718">
    <property type="component" value="Chromosome"/>
</dbReference>
<proteinExistence type="predicted"/>
<name>A0A9E8LVQ0_9BACI</name>
<organism evidence="1 2">
    <name type="scientific">Fervidibacillus albus</name>
    <dbReference type="NCBI Taxonomy" id="2980026"/>
    <lineage>
        <taxon>Bacteria</taxon>
        <taxon>Bacillati</taxon>
        <taxon>Bacillota</taxon>
        <taxon>Bacilli</taxon>
        <taxon>Bacillales</taxon>
        <taxon>Bacillaceae</taxon>
        <taxon>Fervidibacillus</taxon>
    </lineage>
</organism>
<keyword evidence="2" id="KW-1185">Reference proteome</keyword>
<protein>
    <submittedName>
        <fullName evidence="1">YpiF family protein</fullName>
    </submittedName>
</protein>
<dbReference type="KEGG" id="faf:OE104_04400"/>
<dbReference type="InterPro" id="IPR019615">
    <property type="entry name" value="DUF2487"/>
</dbReference>
<dbReference type="AlphaFoldDB" id="A0A9E8LVQ0"/>
<dbReference type="Pfam" id="PF10673">
    <property type="entry name" value="DUF2487"/>
    <property type="match status" value="1"/>
</dbReference>